<reference evidence="2 3" key="1">
    <citation type="journal article" date="2017" name="J. Antimicrob. Chemother.">
        <title>Characterization of the population structure, drug resistance mechanisms and plasmids of the community-associated Enterobacter cloacae complex in China.</title>
        <authorList>
            <person name="Zhou K."/>
            <person name="Yu W."/>
            <person name="Cao X."/>
            <person name="Shen P."/>
            <person name="Lu H."/>
            <person name="Luo Q."/>
            <person name="Rossen J.W.A."/>
            <person name="Xiao Y."/>
        </authorList>
    </citation>
    <scope>NUCLEOTIDE SEQUENCE [LARGE SCALE GENOMIC DNA]</scope>
    <source>
        <strain evidence="2">ECC1097</strain>
    </source>
</reference>
<dbReference type="AlphaFoldDB" id="A0A2J0PEG0"/>
<proteinExistence type="predicted"/>
<dbReference type="RefSeq" id="WP_063624107.1">
    <property type="nucleotide sequence ID" value="NZ_CP083862.1"/>
</dbReference>
<gene>
    <name evidence="2" type="ORF">B9Q37_20630</name>
</gene>
<protein>
    <recommendedName>
        <fullName evidence="4">Integral membrane protein</fullName>
    </recommendedName>
</protein>
<comment type="caution">
    <text evidence="2">The sequence shown here is derived from an EMBL/GenBank/DDBJ whole genome shotgun (WGS) entry which is preliminary data.</text>
</comment>
<evidence type="ECO:0008006" key="4">
    <source>
        <dbReference type="Google" id="ProtNLM"/>
    </source>
</evidence>
<keyword evidence="1" id="KW-0472">Membrane</keyword>
<dbReference type="Proteomes" id="UP000230495">
    <property type="component" value="Unassembled WGS sequence"/>
</dbReference>
<evidence type="ECO:0000313" key="2">
    <source>
        <dbReference type="EMBL" id="PJD69479.1"/>
    </source>
</evidence>
<dbReference type="PROSITE" id="PS51257">
    <property type="entry name" value="PROKAR_LIPOPROTEIN"/>
    <property type="match status" value="1"/>
</dbReference>
<accession>A0A2J0PEG0</accession>
<organism evidence="2">
    <name type="scientific">Enterobacter kobei</name>
    <dbReference type="NCBI Taxonomy" id="208224"/>
    <lineage>
        <taxon>Bacteria</taxon>
        <taxon>Pseudomonadati</taxon>
        <taxon>Pseudomonadota</taxon>
        <taxon>Gammaproteobacteria</taxon>
        <taxon>Enterobacterales</taxon>
        <taxon>Enterobacteriaceae</taxon>
        <taxon>Enterobacter</taxon>
        <taxon>Enterobacter cloacae complex</taxon>
    </lineage>
</organism>
<evidence type="ECO:0000256" key="1">
    <source>
        <dbReference type="SAM" id="Phobius"/>
    </source>
</evidence>
<sequence length="108" mass="12431">MRNILAVITAAVVLISIIFALRQPIALVFLFASCAIPIVYVAKSNKTLAKTLIILGCLASLLFVNSMVPIFGERYQFYKKSRDEHDRLIQERYQELNRESAREYHRNN</sequence>
<evidence type="ECO:0000313" key="3">
    <source>
        <dbReference type="Proteomes" id="UP000230495"/>
    </source>
</evidence>
<feature type="transmembrane region" description="Helical" evidence="1">
    <location>
        <begin position="7"/>
        <end position="40"/>
    </location>
</feature>
<feature type="transmembrane region" description="Helical" evidence="1">
    <location>
        <begin position="52"/>
        <end position="72"/>
    </location>
</feature>
<dbReference type="EMBL" id="NEEU01000018">
    <property type="protein sequence ID" value="PJD69479.1"/>
    <property type="molecule type" value="Genomic_DNA"/>
</dbReference>
<keyword evidence="1" id="KW-0812">Transmembrane</keyword>
<name>A0A2J0PEG0_9ENTR</name>
<keyword evidence="1" id="KW-1133">Transmembrane helix</keyword>